<reference evidence="1 2" key="1">
    <citation type="journal article" date="2003" name="DNA Res.">
        <title>Complete genome structure of Gloeobacter violaceus PCC 7421, a cyanobacterium that lacks thylakoids.</title>
        <authorList>
            <person name="Nakamura Y."/>
            <person name="Kaneko T."/>
            <person name="Sato S."/>
            <person name="Mimuro M."/>
            <person name="Miyashita H."/>
            <person name="Tsuchiya T."/>
            <person name="Sasamoto S."/>
            <person name="Watanabe A."/>
            <person name="Kawashima K."/>
            <person name="Kishida Y."/>
            <person name="Kiyokawa C."/>
            <person name="Kohara M."/>
            <person name="Matsumoto M."/>
            <person name="Matsuno A."/>
            <person name="Nakazaki N."/>
            <person name="Shimpo S."/>
            <person name="Takeuchi C."/>
            <person name="Yamada M."/>
            <person name="Tabata S."/>
        </authorList>
    </citation>
    <scope>NUCLEOTIDE SEQUENCE [LARGE SCALE GENOMIC DNA]</scope>
    <source>
        <strain evidence="2">ATCC 29082 / PCC 7421</strain>
    </source>
</reference>
<evidence type="ECO:0000313" key="2">
    <source>
        <dbReference type="Proteomes" id="UP000000557"/>
    </source>
</evidence>
<dbReference type="EMBL" id="BA000045">
    <property type="protein sequence ID" value="BAC88890.1"/>
    <property type="molecule type" value="Genomic_DNA"/>
</dbReference>
<dbReference type="InParanoid" id="Q7NM20"/>
<gene>
    <name evidence="1" type="ordered locus">gsl0949</name>
</gene>
<proteinExistence type="predicted"/>
<dbReference type="EnsemblBacteria" id="BAC88890">
    <property type="protein sequence ID" value="BAC88890"/>
    <property type="gene ID" value="BAC88890"/>
</dbReference>
<name>Q7NM20_GLOVI</name>
<organism evidence="1 2">
    <name type="scientific">Gloeobacter violaceus (strain ATCC 29082 / PCC 7421)</name>
    <dbReference type="NCBI Taxonomy" id="251221"/>
    <lineage>
        <taxon>Bacteria</taxon>
        <taxon>Bacillati</taxon>
        <taxon>Cyanobacteriota</taxon>
        <taxon>Cyanophyceae</taxon>
        <taxon>Gloeobacterales</taxon>
        <taxon>Gloeobacteraceae</taxon>
        <taxon>Gloeobacter</taxon>
    </lineage>
</organism>
<keyword evidence="2" id="KW-1185">Reference proteome</keyword>
<accession>Q7NM20</accession>
<reference evidence="1 2" key="2">
    <citation type="journal article" date="2003" name="DNA Res.">
        <title>Complete genome structure of Gloeobacter violaceus PCC 7421, a cyanobacterium that lacks thylakoids (supplement).</title>
        <authorList>
            <person name="Nakamura Y."/>
            <person name="Kaneko T."/>
            <person name="Sato S."/>
            <person name="Mimuro M."/>
            <person name="Miyashita H."/>
            <person name="Tsuchiya T."/>
            <person name="Sasamoto S."/>
            <person name="Watanabe A."/>
            <person name="Kawashima K."/>
            <person name="Kishida Y."/>
            <person name="Kiyokawa C."/>
            <person name="Kohara M."/>
            <person name="Matsumoto M."/>
            <person name="Matsuno A."/>
            <person name="Nakazaki N."/>
            <person name="Shimpo S."/>
            <person name="Takeuchi C."/>
            <person name="Yamada M."/>
            <person name="Tabata S."/>
        </authorList>
    </citation>
    <scope>NUCLEOTIDE SEQUENCE [LARGE SCALE GENOMIC DNA]</scope>
    <source>
        <strain evidence="2">ATCC 29082 / PCC 7421</strain>
    </source>
</reference>
<sequence length="75" mass="8479">MKKIRISPDRSPRRTLHLIAGFSLRHFALLRLNFLWYNGGSERNSFCNSLPELTVVISPAVLVFSPAPLFYSVGC</sequence>
<protein>
    <submittedName>
        <fullName evidence="1">Gsl0949 protein</fullName>
    </submittedName>
</protein>
<dbReference type="Proteomes" id="UP000000557">
    <property type="component" value="Chromosome"/>
</dbReference>
<dbReference type="AlphaFoldDB" id="Q7NM20"/>
<dbReference type="HOGENOM" id="CLU_2665936_0_0_3"/>
<evidence type="ECO:0000313" key="1">
    <source>
        <dbReference type="EMBL" id="BAC88890.1"/>
    </source>
</evidence>
<dbReference type="KEGG" id="gvi:gsl0949"/>